<dbReference type="PROSITE" id="PS51318">
    <property type="entry name" value="TAT"/>
    <property type="match status" value="1"/>
</dbReference>
<keyword evidence="2" id="KW-0378">Hydrolase</keyword>
<protein>
    <submittedName>
        <fullName evidence="3">D-alanyl-D-alanine carboxypeptidase/D-alanyl-D-alanine-endopeptidase</fullName>
    </submittedName>
</protein>
<dbReference type="EMBL" id="NTJD01000002">
    <property type="protein sequence ID" value="PCD77421.1"/>
    <property type="molecule type" value="Genomic_DNA"/>
</dbReference>
<evidence type="ECO:0000313" key="3">
    <source>
        <dbReference type="EMBL" id="PCD77421.1"/>
    </source>
</evidence>
<keyword evidence="3" id="KW-0645">Protease</keyword>
<dbReference type="AlphaFoldDB" id="A0A2A4CQA2"/>
<dbReference type="PANTHER" id="PTHR30023">
    <property type="entry name" value="D-ALANYL-D-ALANINE CARBOXYPEPTIDASE"/>
    <property type="match status" value="1"/>
</dbReference>
<dbReference type="OrthoDB" id="5372081at2"/>
<dbReference type="RefSeq" id="WP_096430852.1">
    <property type="nucleotide sequence ID" value="NZ_NTJD01000002.1"/>
</dbReference>
<proteinExistence type="inferred from homology"/>
<dbReference type="GO" id="GO:0004185">
    <property type="term" value="F:serine-type carboxypeptidase activity"/>
    <property type="evidence" value="ECO:0007669"/>
    <property type="project" value="InterPro"/>
</dbReference>
<dbReference type="SUPFAM" id="SSF56601">
    <property type="entry name" value="beta-lactamase/transpeptidase-like"/>
    <property type="match status" value="1"/>
</dbReference>
<dbReference type="NCBIfam" id="TIGR00666">
    <property type="entry name" value="PBP4"/>
    <property type="match status" value="1"/>
</dbReference>
<organism evidence="3 4">
    <name type="scientific">Pseudothioclava arenosa</name>
    <dbReference type="NCBI Taxonomy" id="1795308"/>
    <lineage>
        <taxon>Bacteria</taxon>
        <taxon>Pseudomonadati</taxon>
        <taxon>Pseudomonadota</taxon>
        <taxon>Alphaproteobacteria</taxon>
        <taxon>Rhodobacterales</taxon>
        <taxon>Paracoccaceae</taxon>
        <taxon>Pseudothioclava</taxon>
    </lineage>
</organism>
<dbReference type="InterPro" id="IPR006311">
    <property type="entry name" value="TAT_signal"/>
</dbReference>
<keyword evidence="4" id="KW-1185">Reference proteome</keyword>
<dbReference type="PRINTS" id="PR00922">
    <property type="entry name" value="DADACBPTASE3"/>
</dbReference>
<evidence type="ECO:0000313" key="4">
    <source>
        <dbReference type="Proteomes" id="UP000243507"/>
    </source>
</evidence>
<dbReference type="PANTHER" id="PTHR30023:SF0">
    <property type="entry name" value="PENICILLIN-SENSITIVE CARBOXYPEPTIDASE A"/>
    <property type="match status" value="1"/>
</dbReference>
<keyword evidence="3" id="KW-0121">Carboxypeptidase</keyword>
<dbReference type="Pfam" id="PF02113">
    <property type="entry name" value="Peptidase_S13"/>
    <property type="match status" value="1"/>
</dbReference>
<dbReference type="Gene3D" id="3.40.710.10">
    <property type="entry name" value="DD-peptidase/beta-lactamase superfamily"/>
    <property type="match status" value="2"/>
</dbReference>
<comment type="caution">
    <text evidence="3">The sequence shown here is derived from an EMBL/GenBank/DDBJ whole genome shotgun (WGS) entry which is preliminary data.</text>
</comment>
<dbReference type="InterPro" id="IPR012338">
    <property type="entry name" value="Beta-lactam/transpept-like"/>
</dbReference>
<dbReference type="Proteomes" id="UP000243507">
    <property type="component" value="Unassembled WGS sequence"/>
</dbReference>
<dbReference type="GO" id="GO:0000270">
    <property type="term" value="P:peptidoglycan metabolic process"/>
    <property type="evidence" value="ECO:0007669"/>
    <property type="project" value="TreeGrafter"/>
</dbReference>
<evidence type="ECO:0000256" key="1">
    <source>
        <dbReference type="ARBA" id="ARBA00006096"/>
    </source>
</evidence>
<dbReference type="GO" id="GO:0006508">
    <property type="term" value="P:proteolysis"/>
    <property type="evidence" value="ECO:0007669"/>
    <property type="project" value="InterPro"/>
</dbReference>
<dbReference type="Gene3D" id="3.50.80.20">
    <property type="entry name" value="D-Ala-D-Ala carboxypeptidase C, peptidase S13"/>
    <property type="match status" value="1"/>
</dbReference>
<name>A0A2A4CQA2_9RHOB</name>
<evidence type="ECO:0000256" key="2">
    <source>
        <dbReference type="ARBA" id="ARBA00022801"/>
    </source>
</evidence>
<accession>A0A2A4CQA2</accession>
<gene>
    <name evidence="3" type="primary">dacB</name>
    <name evidence="3" type="ORF">CLN94_02600</name>
</gene>
<comment type="similarity">
    <text evidence="1">Belongs to the peptidase S13 family.</text>
</comment>
<reference evidence="3 4" key="1">
    <citation type="submission" date="2017-09" db="EMBL/GenBank/DDBJ databases">
        <title>A multilocus sequence analysis scheme for characterization of bacteria in the genus Thioclava.</title>
        <authorList>
            <person name="Liu Y."/>
            <person name="Shao Z."/>
        </authorList>
    </citation>
    <scope>NUCLEOTIDE SEQUENCE [LARGE SCALE GENOMIC DNA]</scope>
    <source>
        <strain evidence="3 4">CAU 1312</strain>
    </source>
</reference>
<dbReference type="InterPro" id="IPR000667">
    <property type="entry name" value="Peptidase_S13"/>
</dbReference>
<sequence>MRISRRNVISGLGGMTVAPLAAVVPARAQQGASVRELLKAAALGGDIGYAVTDLRSGRVLEAFNAQKALPAASTTKAITSLYALEHLGGGYRFATRLIATGPVRGGVLQGDLVLAGGADPTLSTDDLGDMAAALVRGGVRGITGRFLVWAGAIPRSDEIAGDQPIHVGYNPAVAGIILNYNRVHFAWKRAGGGYQLAMEALGERYRPQAYTAAAKLVNRRAPVYSYRSEGGKEVWSVAAGALGKAGSRWLPVRDPAAYAGDVFQTLARAQGLALPAPREVRDLPAGEVLYFRQSEALPGLLRAMMKYSTNITAEAVGMTTSVRRGADARMGRSGVAMSAWLEARVGVKSARFVDHSGLNTGSRISAGDMAQAMGALGAPMGLRGLMKPFDMRDGEGRKVKGHPLRVDAKTGTLDYVSTLAGYMTAPSGRELGFAIFTGDLARRAREKAADGEGGASKGWIRRSKVLQSRLLERWGALYG</sequence>